<keyword evidence="6" id="KW-0378">Hydrolase</keyword>
<dbReference type="eggNOG" id="KOG1807">
    <property type="taxonomic scope" value="Eukaryota"/>
</dbReference>
<reference evidence="14 15" key="1">
    <citation type="journal article" date="2011" name="Nat. Biotechnol.">
        <title>Comparative genomic analysis of the thermophilic biomass-degrading fungi Myceliophthora thermophila and Thielavia terrestris.</title>
        <authorList>
            <person name="Berka R.M."/>
            <person name="Grigoriev I.V."/>
            <person name="Otillar R."/>
            <person name="Salamov A."/>
            <person name="Grimwood J."/>
            <person name="Reid I."/>
            <person name="Ishmael N."/>
            <person name="John T."/>
            <person name="Darmond C."/>
            <person name="Moisan M.-C."/>
            <person name="Henrissat B."/>
            <person name="Coutinho P.M."/>
            <person name="Lombard V."/>
            <person name="Natvig D.O."/>
            <person name="Lindquist E."/>
            <person name="Schmutz J."/>
            <person name="Lucas S."/>
            <person name="Harris P."/>
            <person name="Powlowski J."/>
            <person name="Bellemare A."/>
            <person name="Taylor D."/>
            <person name="Butler G."/>
            <person name="de Vries R.P."/>
            <person name="Allijn I.E."/>
            <person name="van den Brink J."/>
            <person name="Ushinsky S."/>
            <person name="Storms R."/>
            <person name="Powell A.J."/>
            <person name="Paulsen I.T."/>
            <person name="Elbourne L.D.H."/>
            <person name="Baker S.E."/>
            <person name="Magnuson J."/>
            <person name="LaBoissiere S."/>
            <person name="Clutterbuck A.J."/>
            <person name="Martinez D."/>
            <person name="Wogulis M."/>
            <person name="de Leon A.L."/>
            <person name="Rey M.W."/>
            <person name="Tsang A."/>
        </authorList>
    </citation>
    <scope>NUCLEOTIDE SEQUENCE [LARGE SCALE GENOMIC DNA]</scope>
    <source>
        <strain evidence="15">ATCC 38088 / NRRL 8126</strain>
    </source>
</reference>
<dbReference type="PROSITE" id="PS51981">
    <property type="entry name" value="ZF_RZ"/>
    <property type="match status" value="1"/>
</dbReference>
<dbReference type="RefSeq" id="XP_003654692.1">
    <property type="nucleotide sequence ID" value="XM_003654644.1"/>
</dbReference>
<dbReference type="GO" id="GO:0008270">
    <property type="term" value="F:zinc ion binding"/>
    <property type="evidence" value="ECO:0007669"/>
    <property type="project" value="UniProtKB-KW"/>
</dbReference>
<comment type="subcellular location">
    <subcellularLocation>
        <location evidence="1">Cytoplasm</location>
    </subcellularLocation>
</comment>
<keyword evidence="4" id="KW-0677">Repeat</keyword>
<dbReference type="PANTHER" id="PTHR10887:SF445">
    <property type="entry name" value="NFX1-TYPE ZINC FINGER-CONTAINING PROTEIN 1"/>
    <property type="match status" value="1"/>
</dbReference>
<protein>
    <submittedName>
        <fullName evidence="14">Uncharacterized protein</fullName>
    </submittedName>
</protein>
<dbReference type="InterPro" id="IPR045055">
    <property type="entry name" value="DNA2/NAM7-like"/>
</dbReference>
<feature type="region of interest" description="Disordered" evidence="11">
    <location>
        <begin position="1807"/>
        <end position="1838"/>
    </location>
</feature>
<evidence type="ECO:0000256" key="9">
    <source>
        <dbReference type="PROSITE-ProRule" id="PRU00723"/>
    </source>
</evidence>
<dbReference type="GO" id="GO:0031380">
    <property type="term" value="C:nuclear RNA-directed RNA polymerase complex"/>
    <property type="evidence" value="ECO:0007669"/>
    <property type="project" value="TreeGrafter"/>
</dbReference>
<dbReference type="PROSITE" id="PS50103">
    <property type="entry name" value="ZF_C3H1"/>
    <property type="match status" value="1"/>
</dbReference>
<dbReference type="GO" id="GO:0004386">
    <property type="term" value="F:helicase activity"/>
    <property type="evidence" value="ECO:0007669"/>
    <property type="project" value="InterPro"/>
</dbReference>
<evidence type="ECO:0000313" key="14">
    <source>
        <dbReference type="EMBL" id="AEO68356.1"/>
    </source>
</evidence>
<dbReference type="HOGENOM" id="CLU_001490_1_1_1"/>
<dbReference type="InterPro" id="IPR000967">
    <property type="entry name" value="Znf_NFX1"/>
</dbReference>
<dbReference type="CDD" id="cd06008">
    <property type="entry name" value="NF-X1-zinc-finger"/>
    <property type="match status" value="2"/>
</dbReference>
<feature type="domain" description="RZ-type" evidence="13">
    <location>
        <begin position="1882"/>
        <end position="1956"/>
    </location>
</feature>
<dbReference type="GO" id="GO:0031048">
    <property type="term" value="P:regulatory ncRNA-mediated heterochromatin formation"/>
    <property type="evidence" value="ECO:0007669"/>
    <property type="project" value="TreeGrafter"/>
</dbReference>
<dbReference type="PANTHER" id="PTHR10887">
    <property type="entry name" value="DNA2/NAM7 HELICASE FAMILY"/>
    <property type="match status" value="1"/>
</dbReference>
<dbReference type="SUPFAM" id="SSF52540">
    <property type="entry name" value="P-loop containing nucleoside triphosphate hydrolases"/>
    <property type="match status" value="1"/>
</dbReference>
<keyword evidence="8" id="KW-0391">Immunity</keyword>
<proteinExistence type="predicted"/>
<organism evidence="14 15">
    <name type="scientific">Thermothielavioides terrestris (strain ATCC 38088 / NRRL 8126)</name>
    <name type="common">Thielavia terrestris</name>
    <dbReference type="NCBI Taxonomy" id="578455"/>
    <lineage>
        <taxon>Eukaryota</taxon>
        <taxon>Fungi</taxon>
        <taxon>Dikarya</taxon>
        <taxon>Ascomycota</taxon>
        <taxon>Pezizomycotina</taxon>
        <taxon>Sordariomycetes</taxon>
        <taxon>Sordariomycetidae</taxon>
        <taxon>Sordariales</taxon>
        <taxon>Chaetomiaceae</taxon>
        <taxon>Thermothielavioides</taxon>
        <taxon>Thermothielavioides terrestris</taxon>
    </lineage>
</organism>
<evidence type="ECO:0000256" key="3">
    <source>
        <dbReference type="ARBA" id="ARBA00022723"/>
    </source>
</evidence>
<evidence type="ECO:0000256" key="2">
    <source>
        <dbReference type="ARBA" id="ARBA00022490"/>
    </source>
</evidence>
<accession>G2R5W9</accession>
<evidence type="ECO:0000256" key="1">
    <source>
        <dbReference type="ARBA" id="ARBA00004496"/>
    </source>
</evidence>
<dbReference type="GO" id="GO:0005737">
    <property type="term" value="C:cytoplasm"/>
    <property type="evidence" value="ECO:0007669"/>
    <property type="project" value="UniProtKB-SubCell"/>
</dbReference>
<keyword evidence="6" id="KW-0547">Nucleotide-binding</keyword>
<dbReference type="InterPro" id="IPR027417">
    <property type="entry name" value="P-loop_NTPase"/>
</dbReference>
<dbReference type="InterPro" id="IPR041679">
    <property type="entry name" value="DNA2/NAM7-like_C"/>
</dbReference>
<evidence type="ECO:0000256" key="10">
    <source>
        <dbReference type="SAM" id="Coils"/>
    </source>
</evidence>
<keyword evidence="15" id="KW-1185">Reference proteome</keyword>
<gene>
    <name evidence="14" type="ORF">THITE_51448</name>
</gene>
<keyword evidence="6" id="KW-0347">Helicase</keyword>
<dbReference type="Proteomes" id="UP000008181">
    <property type="component" value="Chromosome 3"/>
</dbReference>
<evidence type="ECO:0000256" key="6">
    <source>
        <dbReference type="ARBA" id="ARBA00022806"/>
    </source>
</evidence>
<dbReference type="CDD" id="cd18808">
    <property type="entry name" value="SF1_C_Upf1"/>
    <property type="match status" value="1"/>
</dbReference>
<feature type="coiled-coil region" evidence="10">
    <location>
        <begin position="1589"/>
        <end position="1616"/>
    </location>
</feature>
<dbReference type="SMART" id="SM00356">
    <property type="entry name" value="ZnF_C3H1"/>
    <property type="match status" value="1"/>
</dbReference>
<dbReference type="Pfam" id="PF13086">
    <property type="entry name" value="AAA_11"/>
    <property type="match status" value="1"/>
</dbReference>
<evidence type="ECO:0000259" key="13">
    <source>
        <dbReference type="PROSITE" id="PS51981"/>
    </source>
</evidence>
<evidence type="ECO:0000256" key="4">
    <source>
        <dbReference type="ARBA" id="ARBA00022737"/>
    </source>
</evidence>
<evidence type="ECO:0000256" key="7">
    <source>
        <dbReference type="ARBA" id="ARBA00022833"/>
    </source>
</evidence>
<dbReference type="Gene3D" id="3.40.50.300">
    <property type="entry name" value="P-loop containing nucleotide triphosphate hydrolases"/>
    <property type="match status" value="2"/>
</dbReference>
<keyword evidence="2" id="KW-0963">Cytoplasm</keyword>
<keyword evidence="3 9" id="KW-0479">Metal-binding</keyword>
<name>G2R5W9_THETT</name>
<evidence type="ECO:0000256" key="11">
    <source>
        <dbReference type="SAM" id="MobiDB-lite"/>
    </source>
</evidence>
<dbReference type="Pfam" id="PF20173">
    <property type="entry name" value="ZnF_RZ-type"/>
    <property type="match status" value="1"/>
</dbReference>
<dbReference type="GO" id="GO:0002376">
    <property type="term" value="P:immune system process"/>
    <property type="evidence" value="ECO:0007669"/>
    <property type="project" value="UniProtKB-KW"/>
</dbReference>
<keyword evidence="7 9" id="KW-0862">Zinc</keyword>
<evidence type="ECO:0000256" key="5">
    <source>
        <dbReference type="ARBA" id="ARBA00022771"/>
    </source>
</evidence>
<feature type="zinc finger region" description="C3H1-type" evidence="9">
    <location>
        <begin position="28"/>
        <end position="55"/>
    </location>
</feature>
<dbReference type="InterPro" id="IPR041677">
    <property type="entry name" value="DNA2/NAM7_AAA_11"/>
</dbReference>
<feature type="compositionally biased region" description="Gly residues" evidence="11">
    <location>
        <begin position="8"/>
        <end position="19"/>
    </location>
</feature>
<dbReference type="InterPro" id="IPR000571">
    <property type="entry name" value="Znf_CCCH"/>
</dbReference>
<evidence type="ECO:0000256" key="8">
    <source>
        <dbReference type="ARBA" id="ARBA00022859"/>
    </source>
</evidence>
<keyword evidence="6" id="KW-0067">ATP-binding</keyword>
<sequence length="1958" mass="216205">MASRGPRGWRGAGGRGGHGSSARGGPASRGRRICQHFLSGRCNFGSSCKFSHESQGIPRDETPSSGAMAAGRLQTREDYSDFRSSIRRHNNASQFSLSWQACAETWELAAKVLGGSNREWQQAVARDLADDELGGLSFVARTVRLCTSLPSDENCLGVARSFFQAITHSSFLRCLSIDSFVGTIYRVIGGSNGDQGIAFFGNLNKRLIPTTQASSTFLALMVLTLYELLRRERKCLLNDDLTALLGALDDKATQIREGNTGDLGVAASLDTARAHIDMIRRMADAARGCLANDDPADITAPRSASNILSTFPMEVIVPGGKHDNDFADITTIQIFPTFGEITSEVSDYLPVTDFTQPHFLADPVQRHLDSAFRLLRHDIFGPLKEVIGFVLAQPDVPHAASLSRFIGGNIRAHSYSRARIQHVFIDRGLEAIVSFSEPPQLRKHSLGDRRRWWQQSSRLEPGSLICWVSARGDEKSFLLFVVSQKNTEDVPEGKNESTLVSEHFNPSVTVRLASESLPNLSVLSQLYVRKQEGLLIQLPGLIPETFVPILENLQQMMRDGNLAFRQWILPGPSGGQASTQVPAPAYARRAGFRFRLNSIIRTPGDADLCLDPTNPNDSVSPEALETATGLDRGQAEGLIAGLSCEYALIQGPPGTGKSYLGVQLVRVLLDHKAEADLGPILVICYTNHALDQFLKHLMQVGIDKIIRIGGQSRSEELDGKNLKVVSRDAPKTRLENQILAQGYSESKKCLETAGNRLKPLHQVRKAHPSWNSLQTFLRRRLPRIAVQFEARDSKEFIVVGRDPLKRWVLAESWVDQLVQEQTDGIFELLDGAKRCRENLRDVHDDVSRRTLLQADVVGVTTTGLARNIKMLRRLGSKVIICEEAAEVMEPHLISALMPGVEHFIQIGDHKQLRPQIQNYLQFSLETPAGRAYQLDRSQFERRAVGEPGLPPLPVAQLKVQRRMRPEISQLIRRVYPNLEDHGCVKDLPSVIGMRDNLFWLDHSHPEDGKEDDAHLKSHSNPWEVAMSVALVRHLVRQGEYNSTDIALLTPYTGQLQKLRAALSQDFEVFLSDRDMEKLAMEGFEADLGEEAKPASGPAKAVEKKQLLKTIRLATVDNFQGEEAKVIVVSLVRSNSNCKVGFLRTENRINVLLSRAQHGMYLIGNAKTYQNVPMWAEVLQQLIERNAVGTSIALTCPRHPETPILCSEPGDFAAKSPEGGCSLICDQRLEPCGHRCPAPCHSRRLHEAFDCLQPCPRLRSTCQHPCRRLCGQECGPCMVKVDGVKLPCGHVQDKVACHRTLDLASIKCSRNVEKEVPGCGHLVIVPCYKDVTSELFSCPTKCTEVLKCGHQCPGACGQCRTKNDSGTVKFTHRKCNKICDRPFGTCNHRCSRTCHDREACGTCTERCEVRCPHSRCSQACRKPCAPCIEKCTWFCEHRGSCSMPCAAPCDRLPCDKRCTKTLKCGHQCPSFCGEECPQDLCQVCCTRKDARVDLMEFKTYGEIDLDETPIAVLGCGHFFTGETLDGHVGMGNVYTSDRSGRYNGLQELSGALTAIPACPDCRVPIRQFATRRYNRVVNKAVLDETSKRLLLAGRHRLDELERRVTDIEKELSESRDAVITAHPDRRDPTPGRYKDAISLMKETAKLRREMDTEHQPTKKLLDAIKTFQRLARERTSLDQNLQALNLSGANNTSVAGSAILQPVYDQQITLGAHRLELRIWEAVLRDSFTLLSKRSGPLVTPDIPGGPLDQQSASFLKQCKVLIYRATEAKLPRLVIQTALSFARIAQLDGWYRRATSTAAAAAAAVANPTAPPPANPPAKQAGNSSSSGSSSDEPADTTDTARKLLAAALDLCASLPGSDGEAYRAEMEETMRLFDGPRYETVSPEEIAAIKSAMVAGPAGMATHAGHWYTCRNGHSFAIGECGMPMERARCPECGEVIGGEDHMLAEGVQRDLRMEMA</sequence>
<dbReference type="InterPro" id="IPR047187">
    <property type="entry name" value="SF1_C_Upf1"/>
</dbReference>
<evidence type="ECO:0000259" key="12">
    <source>
        <dbReference type="PROSITE" id="PS50103"/>
    </source>
</evidence>
<evidence type="ECO:0000313" key="15">
    <source>
        <dbReference type="Proteomes" id="UP000008181"/>
    </source>
</evidence>
<feature type="region of interest" description="Disordered" evidence="11">
    <location>
        <begin position="1"/>
        <end position="29"/>
    </location>
</feature>
<dbReference type="SMART" id="SM00438">
    <property type="entry name" value="ZnF_NFX"/>
    <property type="match status" value="4"/>
</dbReference>
<dbReference type="KEGG" id="ttt:THITE_51448"/>
<keyword evidence="5 9" id="KW-0863">Zinc-finger</keyword>
<dbReference type="InterPro" id="IPR046439">
    <property type="entry name" value="ZF_RZ_dom"/>
</dbReference>
<dbReference type="OrthoDB" id="2423195at2759"/>
<dbReference type="EMBL" id="CP003011">
    <property type="protein sequence ID" value="AEO68356.1"/>
    <property type="molecule type" value="Genomic_DNA"/>
</dbReference>
<dbReference type="FunFam" id="3.40.50.300:FF:001660">
    <property type="entry name" value="NF-X1 finger and helicase protein, putative"/>
    <property type="match status" value="1"/>
</dbReference>
<dbReference type="Pfam" id="PF13087">
    <property type="entry name" value="AAA_12"/>
    <property type="match status" value="1"/>
</dbReference>
<dbReference type="Gene3D" id="1.20.120.1350">
    <property type="entry name" value="Pneumovirus matrix protein 2 (M2), zinc-binding domain"/>
    <property type="match status" value="1"/>
</dbReference>
<dbReference type="GeneID" id="11518858"/>
<feature type="domain" description="C3H1-type" evidence="12">
    <location>
        <begin position="28"/>
        <end position="55"/>
    </location>
</feature>
<keyword evidence="10" id="KW-0175">Coiled coil</keyword>
<dbReference type="CDD" id="cd17936">
    <property type="entry name" value="EEXXEc_NFX1"/>
    <property type="match status" value="1"/>
</dbReference>